<gene>
    <name evidence="1" type="ordered locus">Nhal_3165</name>
</gene>
<protein>
    <submittedName>
        <fullName evidence="1">Uncharacterized protein</fullName>
    </submittedName>
</protein>
<dbReference type="STRING" id="472759.Nhal_3165"/>
<keyword evidence="2" id="KW-1185">Reference proteome</keyword>
<sequence>MRIFFRYQGQQPEADKGVVLQDFNHILHLEGERIFDCFYNGAAYDKLKQKYDPYDFAPLFVW</sequence>
<dbReference type="KEGG" id="nhl:Nhal_3165"/>
<evidence type="ECO:0000313" key="1">
    <source>
        <dbReference type="EMBL" id="ADE16217.1"/>
    </source>
</evidence>
<organism evidence="1 2">
    <name type="scientific">Nitrosococcus halophilus (strain Nc4)</name>
    <dbReference type="NCBI Taxonomy" id="472759"/>
    <lineage>
        <taxon>Bacteria</taxon>
        <taxon>Pseudomonadati</taxon>
        <taxon>Pseudomonadota</taxon>
        <taxon>Gammaproteobacteria</taxon>
        <taxon>Chromatiales</taxon>
        <taxon>Chromatiaceae</taxon>
        <taxon>Nitrosococcus</taxon>
    </lineage>
</organism>
<proteinExistence type="predicted"/>
<dbReference type="EMBL" id="CP001798">
    <property type="protein sequence ID" value="ADE16217.1"/>
    <property type="molecule type" value="Genomic_DNA"/>
</dbReference>
<dbReference type="HOGENOM" id="CLU_2899577_0_0_6"/>
<name>D5BZX0_NITHN</name>
<evidence type="ECO:0000313" key="2">
    <source>
        <dbReference type="Proteomes" id="UP000001844"/>
    </source>
</evidence>
<dbReference type="Proteomes" id="UP000001844">
    <property type="component" value="Chromosome"/>
</dbReference>
<reference evidence="2" key="1">
    <citation type="submission" date="2010-04" db="EMBL/GenBank/DDBJ databases">
        <title>Complete genome sequence of Nitrosococcus halophilus Nc4, a salt-adapted, aerobic obligate ammonia-oxidizing sulfur purple bacterium.</title>
        <authorList>
            <consortium name="US DOE Joint Genome Institute"/>
            <person name="Campbell M.A."/>
            <person name="Malfatti S.A."/>
            <person name="Chain P.S.G."/>
            <person name="Heidelberg J.F."/>
            <person name="Ward B.B."/>
            <person name="Klotz M.G."/>
        </authorList>
    </citation>
    <scope>NUCLEOTIDE SEQUENCE [LARGE SCALE GENOMIC DNA]</scope>
    <source>
        <strain evidence="2">Nc4</strain>
    </source>
</reference>
<accession>D5BZX0</accession>
<dbReference type="AlphaFoldDB" id="D5BZX0"/>